<dbReference type="EMBL" id="CP042434">
    <property type="protein sequence ID" value="QEC73480.1"/>
    <property type="molecule type" value="Genomic_DNA"/>
</dbReference>
<keyword evidence="4" id="KW-1185">Reference proteome</keyword>
<evidence type="ECO:0000256" key="1">
    <source>
        <dbReference type="SAM" id="MobiDB-lite"/>
    </source>
</evidence>
<evidence type="ECO:0000313" key="3">
    <source>
        <dbReference type="EMBL" id="QEC73480.1"/>
    </source>
</evidence>
<accession>A0A5B8VPQ8</accession>
<dbReference type="KEGG" id="agi:FSB73_19280"/>
<feature type="compositionally biased region" description="Polar residues" evidence="1">
    <location>
        <begin position="117"/>
        <end position="130"/>
    </location>
</feature>
<dbReference type="AlphaFoldDB" id="A0A5B8VPQ8"/>
<keyword evidence="2" id="KW-0812">Transmembrane</keyword>
<evidence type="ECO:0000256" key="2">
    <source>
        <dbReference type="SAM" id="Phobius"/>
    </source>
</evidence>
<keyword evidence="2" id="KW-0472">Membrane</keyword>
<gene>
    <name evidence="3" type="ORF">FSB73_19280</name>
</gene>
<protein>
    <submittedName>
        <fullName evidence="3">Uncharacterized protein</fullName>
    </submittedName>
</protein>
<dbReference type="Proteomes" id="UP000321291">
    <property type="component" value="Chromosome"/>
</dbReference>
<sequence length="130" mass="14322">MQVGNYFKKLKIKNHEHCKKMLFLCVFVFAIALACITSAFKGAPKVQVNPYFYSYVGPTFSDQDITNAQNYQRADIDPCTGSQDICGIYLTIDNGVGNAPDANELATKAQEIKDSEANGSPETENIAMQN</sequence>
<name>A0A5B8VPQ8_9BACT</name>
<proteinExistence type="predicted"/>
<feature type="region of interest" description="Disordered" evidence="1">
    <location>
        <begin position="111"/>
        <end position="130"/>
    </location>
</feature>
<reference evidence="3 4" key="1">
    <citation type="journal article" date="2017" name="Int. J. Syst. Evol. Microbiol.">
        <title>Arachidicoccus ginsenosidivorans sp. nov., with ginsenoside-converting activity isolated from ginseng cultivating soil.</title>
        <authorList>
            <person name="Siddiqi M.Z."/>
            <person name="Aslam Z."/>
            <person name="Im W.T."/>
        </authorList>
    </citation>
    <scope>NUCLEOTIDE SEQUENCE [LARGE SCALE GENOMIC DNA]</scope>
    <source>
        <strain evidence="3 4">Gsoil 809</strain>
    </source>
</reference>
<organism evidence="3 4">
    <name type="scientific">Arachidicoccus ginsenosidivorans</name>
    <dbReference type="NCBI Taxonomy" id="496057"/>
    <lineage>
        <taxon>Bacteria</taxon>
        <taxon>Pseudomonadati</taxon>
        <taxon>Bacteroidota</taxon>
        <taxon>Chitinophagia</taxon>
        <taxon>Chitinophagales</taxon>
        <taxon>Chitinophagaceae</taxon>
        <taxon>Arachidicoccus</taxon>
    </lineage>
</organism>
<keyword evidence="2" id="KW-1133">Transmembrane helix</keyword>
<dbReference type="RefSeq" id="WP_146785949.1">
    <property type="nucleotide sequence ID" value="NZ_CP042434.1"/>
</dbReference>
<feature type="transmembrane region" description="Helical" evidence="2">
    <location>
        <begin position="21"/>
        <end position="40"/>
    </location>
</feature>
<evidence type="ECO:0000313" key="4">
    <source>
        <dbReference type="Proteomes" id="UP000321291"/>
    </source>
</evidence>